<dbReference type="SUPFAM" id="SSF51695">
    <property type="entry name" value="PLC-like phosphodiesterases"/>
    <property type="match status" value="1"/>
</dbReference>
<dbReference type="GO" id="GO:0051209">
    <property type="term" value="P:release of sequestered calcium ion into cytosol"/>
    <property type="evidence" value="ECO:0007669"/>
    <property type="project" value="TreeGrafter"/>
</dbReference>
<keyword evidence="2" id="KW-0378">Hydrolase</keyword>
<feature type="compositionally biased region" description="Polar residues" evidence="5">
    <location>
        <begin position="515"/>
        <end position="526"/>
    </location>
</feature>
<evidence type="ECO:0000256" key="1">
    <source>
        <dbReference type="ARBA" id="ARBA00012368"/>
    </source>
</evidence>
<dbReference type="InterPro" id="IPR017946">
    <property type="entry name" value="PLC-like_Pdiesterase_TIM-brl"/>
</dbReference>
<dbReference type="EC" id="3.1.4.11" evidence="1"/>
<dbReference type="Pfam" id="PF00388">
    <property type="entry name" value="PI-PLC-X"/>
    <property type="match status" value="1"/>
</dbReference>
<keyword evidence="3" id="KW-0442">Lipid degradation</keyword>
<evidence type="ECO:0000313" key="8">
    <source>
        <dbReference type="Proteomes" id="UP001221757"/>
    </source>
</evidence>
<comment type="caution">
    <text evidence="7">The sequence shown here is derived from an EMBL/GenBank/DDBJ whole genome shotgun (WGS) entry which is preliminary data.</text>
</comment>
<protein>
    <recommendedName>
        <fullName evidence="1">phosphoinositide phospholipase C</fullName>
        <ecNumber evidence="1">3.1.4.11</ecNumber>
    </recommendedName>
</protein>
<dbReference type="EMBL" id="JARKIE010000020">
    <property type="protein sequence ID" value="KAJ7700445.1"/>
    <property type="molecule type" value="Genomic_DNA"/>
</dbReference>
<dbReference type="PANTHER" id="PTHR10336:SF36">
    <property type="entry name" value="1-PHOSPHATIDYLINOSITOL 4,5-BISPHOSPHATE PHOSPHODIESTERASE BETA-4"/>
    <property type="match status" value="1"/>
</dbReference>
<feature type="compositionally biased region" description="Polar residues" evidence="5">
    <location>
        <begin position="108"/>
        <end position="119"/>
    </location>
</feature>
<evidence type="ECO:0000256" key="5">
    <source>
        <dbReference type="SAM" id="MobiDB-lite"/>
    </source>
</evidence>
<name>A0AAD7GP64_MYCRO</name>
<feature type="region of interest" description="Disordered" evidence="5">
    <location>
        <begin position="252"/>
        <end position="287"/>
    </location>
</feature>
<sequence>MATDLSKVVGYELPARPVASTLTTACSSSYIPPAIISLESFASFLVSADNPAFVDCVEKPPHDERHHHPHHAASPAKDEDGASGGGHDMTHLLSGTAYPRRTTPGAVASSNPTSLIPHGNTLTPKLSLRKVCEVIDQYAFVALPYPLTISAEIHCSPAQQDIVGDIMLSVFGDKLVRAPVGGRPPIGVLPSPHELRGTILLKAKNLYVSREGGRGGGKWNGGRGGWVVDGGGEEAKQERPLLQKASAAIQRVRSRPREPSVSASTTTSEFPPSSYIPLAPRPADSTKTPKTSAALLALLVHTVGVKYRVINKKEVYALQHMFSLSENTANKLLQSRAVLDVDGWTEGFRREPPGAARSLRRGMTAPYGLKFSRCLLSPTNEGLELYPAQSALSHLLFTEQQFQVLSDIQMILSIPHATQELLSAEKTPTLPMALPAFELVLKSWPNLQQTLPELAHYIGVGIAKIQEYVNKGRQSRIYVLAMTDALKAEQWMLEMTMFVTSRRHENAKKARAPENSPQSSIHPLSSASRTVAAQASGFSRLSSLSSLTRKIVSLPRARSHGLGTNPAVTHAIPESFPLTPSRFPPPEPSAALTPAEQEDLERAALEDDRRVAEREFSLY</sequence>
<feature type="region of interest" description="Disordered" evidence="5">
    <location>
        <begin position="558"/>
        <end position="595"/>
    </location>
</feature>
<evidence type="ECO:0000256" key="2">
    <source>
        <dbReference type="ARBA" id="ARBA00022801"/>
    </source>
</evidence>
<dbReference type="Gene3D" id="3.20.20.190">
    <property type="entry name" value="Phosphatidylinositol (PI) phosphodiesterase"/>
    <property type="match status" value="1"/>
</dbReference>
<feature type="region of interest" description="Disordered" evidence="5">
    <location>
        <begin position="504"/>
        <end position="526"/>
    </location>
</feature>
<organism evidence="7 8">
    <name type="scientific">Mycena rosella</name>
    <name type="common">Pink bonnet</name>
    <name type="synonym">Agaricus rosellus</name>
    <dbReference type="NCBI Taxonomy" id="1033263"/>
    <lineage>
        <taxon>Eukaryota</taxon>
        <taxon>Fungi</taxon>
        <taxon>Dikarya</taxon>
        <taxon>Basidiomycota</taxon>
        <taxon>Agaricomycotina</taxon>
        <taxon>Agaricomycetes</taxon>
        <taxon>Agaricomycetidae</taxon>
        <taxon>Agaricales</taxon>
        <taxon>Marasmiineae</taxon>
        <taxon>Mycenaceae</taxon>
        <taxon>Mycena</taxon>
    </lineage>
</organism>
<evidence type="ECO:0000259" key="6">
    <source>
        <dbReference type="SMART" id="SM00148"/>
    </source>
</evidence>
<feature type="region of interest" description="Disordered" evidence="5">
    <location>
        <begin position="57"/>
        <end position="119"/>
    </location>
</feature>
<accession>A0AAD7GP64</accession>
<dbReference type="SMART" id="SM00148">
    <property type="entry name" value="PLCXc"/>
    <property type="match status" value="1"/>
</dbReference>
<feature type="domain" description="Phosphatidylinositol-specific phospholipase C X" evidence="6">
    <location>
        <begin position="85"/>
        <end position="204"/>
    </location>
</feature>
<keyword evidence="4" id="KW-0443">Lipid metabolism</keyword>
<feature type="compositionally biased region" description="Basic and acidic residues" evidence="5">
    <location>
        <begin position="57"/>
        <end position="66"/>
    </location>
</feature>
<dbReference type="InterPro" id="IPR000909">
    <property type="entry name" value="PLipase_C_PInositol-sp_X_dom"/>
</dbReference>
<dbReference type="GO" id="GO:0016042">
    <property type="term" value="P:lipid catabolic process"/>
    <property type="evidence" value="ECO:0007669"/>
    <property type="project" value="UniProtKB-KW"/>
</dbReference>
<gene>
    <name evidence="7" type="ORF">B0H17DRAFT_1195840</name>
</gene>
<reference evidence="7" key="1">
    <citation type="submission" date="2023-03" db="EMBL/GenBank/DDBJ databases">
        <title>Massive genome expansion in bonnet fungi (Mycena s.s.) driven by repeated elements and novel gene families across ecological guilds.</title>
        <authorList>
            <consortium name="Lawrence Berkeley National Laboratory"/>
            <person name="Harder C.B."/>
            <person name="Miyauchi S."/>
            <person name="Viragh M."/>
            <person name="Kuo A."/>
            <person name="Thoen E."/>
            <person name="Andreopoulos B."/>
            <person name="Lu D."/>
            <person name="Skrede I."/>
            <person name="Drula E."/>
            <person name="Henrissat B."/>
            <person name="Morin E."/>
            <person name="Kohler A."/>
            <person name="Barry K."/>
            <person name="LaButti K."/>
            <person name="Morin E."/>
            <person name="Salamov A."/>
            <person name="Lipzen A."/>
            <person name="Mereny Z."/>
            <person name="Hegedus B."/>
            <person name="Baldrian P."/>
            <person name="Stursova M."/>
            <person name="Weitz H."/>
            <person name="Taylor A."/>
            <person name="Grigoriev I.V."/>
            <person name="Nagy L.G."/>
            <person name="Martin F."/>
            <person name="Kauserud H."/>
        </authorList>
    </citation>
    <scope>NUCLEOTIDE SEQUENCE</scope>
    <source>
        <strain evidence="7">CBHHK067</strain>
    </source>
</reference>
<evidence type="ECO:0000256" key="4">
    <source>
        <dbReference type="ARBA" id="ARBA00023098"/>
    </source>
</evidence>
<evidence type="ECO:0000256" key="3">
    <source>
        <dbReference type="ARBA" id="ARBA00022963"/>
    </source>
</evidence>
<proteinExistence type="predicted"/>
<dbReference type="InterPro" id="IPR001192">
    <property type="entry name" value="PI-PLC_fam"/>
</dbReference>
<evidence type="ECO:0000313" key="7">
    <source>
        <dbReference type="EMBL" id="KAJ7700445.1"/>
    </source>
</evidence>
<dbReference type="PANTHER" id="PTHR10336">
    <property type="entry name" value="PHOSPHOINOSITIDE-SPECIFIC PHOSPHOLIPASE C FAMILY PROTEIN"/>
    <property type="match status" value="1"/>
</dbReference>
<keyword evidence="8" id="KW-1185">Reference proteome</keyword>
<dbReference type="PROSITE" id="PS50007">
    <property type="entry name" value="PIPLC_X_DOMAIN"/>
    <property type="match status" value="1"/>
</dbReference>
<dbReference type="GO" id="GO:0048015">
    <property type="term" value="P:phosphatidylinositol-mediated signaling"/>
    <property type="evidence" value="ECO:0007669"/>
    <property type="project" value="TreeGrafter"/>
</dbReference>
<dbReference type="Proteomes" id="UP001221757">
    <property type="component" value="Unassembled WGS sequence"/>
</dbReference>
<dbReference type="AlphaFoldDB" id="A0AAD7GP64"/>
<dbReference type="GO" id="GO:0004435">
    <property type="term" value="F:phosphatidylinositol-4,5-bisphosphate phospholipase C activity"/>
    <property type="evidence" value="ECO:0007669"/>
    <property type="project" value="UniProtKB-EC"/>
</dbReference>